<reference evidence="1 2" key="1">
    <citation type="submission" date="2024-07" db="EMBL/GenBank/DDBJ databases">
        <title>Section-level genome sequencing and comparative genomics of Aspergillus sections Usti and Cavernicolus.</title>
        <authorList>
            <consortium name="Lawrence Berkeley National Laboratory"/>
            <person name="Nybo J.L."/>
            <person name="Vesth T.C."/>
            <person name="Theobald S."/>
            <person name="Frisvad J.C."/>
            <person name="Larsen T.O."/>
            <person name="Kjaerboelling I."/>
            <person name="Rothschild-Mancinelli K."/>
            <person name="Lyhne E.K."/>
            <person name="Kogle M.E."/>
            <person name="Barry K."/>
            <person name="Clum A."/>
            <person name="Na H."/>
            <person name="Ledsgaard L."/>
            <person name="Lin J."/>
            <person name="Lipzen A."/>
            <person name="Kuo A."/>
            <person name="Riley R."/>
            <person name="Mondo S."/>
            <person name="Labutti K."/>
            <person name="Haridas S."/>
            <person name="Pangalinan J."/>
            <person name="Salamov A.A."/>
            <person name="Simmons B.A."/>
            <person name="Magnuson J.K."/>
            <person name="Chen J."/>
            <person name="Drula E."/>
            <person name="Henrissat B."/>
            <person name="Wiebenga A."/>
            <person name="Lubbers R.J."/>
            <person name="Gomes A.C."/>
            <person name="Macurrencykelacurrency M.R."/>
            <person name="Stajich J."/>
            <person name="Grigoriev I.V."/>
            <person name="Mortensen U.H."/>
            <person name="De Vries R.P."/>
            <person name="Baker S.E."/>
            <person name="Andersen M.R."/>
        </authorList>
    </citation>
    <scope>NUCLEOTIDE SEQUENCE [LARGE SCALE GENOMIC DNA]</scope>
    <source>
        <strain evidence="1 2">CBS 449.75</strain>
    </source>
</reference>
<sequence>MVRIKLLLSIDQLAKLLPISTPSSAGPIARADKGLFLRPGRFLILPVKQDPSIPAQLTVNPQQNNLIIPAPEPFRPHQVRFLVLVQRFTHVTNGRGRPVGADSLGRNLGDPQKVLISTQSKAPLPHFVNQVDLSSEYPGSPFSFFLSRSAGSLDVENRCDARTGLG</sequence>
<keyword evidence="2" id="KW-1185">Reference proteome</keyword>
<name>A0ABR4LJI0_9EURO</name>
<comment type="caution">
    <text evidence="1">The sequence shown here is derived from an EMBL/GenBank/DDBJ whole genome shotgun (WGS) entry which is preliminary data.</text>
</comment>
<protein>
    <submittedName>
        <fullName evidence="1">Uncharacterized protein</fullName>
    </submittedName>
</protein>
<evidence type="ECO:0000313" key="1">
    <source>
        <dbReference type="EMBL" id="KAL2864700.1"/>
    </source>
</evidence>
<gene>
    <name evidence="1" type="ORF">BJX67DRAFT_201730</name>
</gene>
<dbReference type="RefSeq" id="XP_070883679.1">
    <property type="nucleotide sequence ID" value="XM_071025472.1"/>
</dbReference>
<organism evidence="1 2">
    <name type="scientific">Aspergillus lucknowensis</name>
    <dbReference type="NCBI Taxonomy" id="176173"/>
    <lineage>
        <taxon>Eukaryota</taxon>
        <taxon>Fungi</taxon>
        <taxon>Dikarya</taxon>
        <taxon>Ascomycota</taxon>
        <taxon>Pezizomycotina</taxon>
        <taxon>Eurotiomycetes</taxon>
        <taxon>Eurotiomycetidae</taxon>
        <taxon>Eurotiales</taxon>
        <taxon>Aspergillaceae</taxon>
        <taxon>Aspergillus</taxon>
        <taxon>Aspergillus subgen. Nidulantes</taxon>
    </lineage>
</organism>
<dbReference type="Proteomes" id="UP001610432">
    <property type="component" value="Unassembled WGS sequence"/>
</dbReference>
<dbReference type="EMBL" id="JBFXLQ010000038">
    <property type="protein sequence ID" value="KAL2864700.1"/>
    <property type="molecule type" value="Genomic_DNA"/>
</dbReference>
<accession>A0ABR4LJI0</accession>
<evidence type="ECO:0000313" key="2">
    <source>
        <dbReference type="Proteomes" id="UP001610432"/>
    </source>
</evidence>
<dbReference type="GeneID" id="98140544"/>
<proteinExistence type="predicted"/>